<keyword evidence="1" id="KW-0812">Transmembrane</keyword>
<sequence>MRNCRTTGSSLVSSTSRGPNITKCLRNNMPMLSGTVRAMLMLCVTIRMVASIWALMSMISWLR</sequence>
<feature type="transmembrane region" description="Helical" evidence="1">
    <location>
        <begin position="38"/>
        <end position="62"/>
    </location>
</feature>
<evidence type="ECO:0000313" key="6">
    <source>
        <dbReference type="Proteomes" id="UP000039021"/>
    </source>
</evidence>
<accession>A0A0U0U3Z8</accession>
<evidence type="ECO:0000256" key="1">
    <source>
        <dbReference type="SAM" id="Phobius"/>
    </source>
</evidence>
<evidence type="ECO:0000313" key="7">
    <source>
        <dbReference type="Proteomes" id="UP000046947"/>
    </source>
</evidence>
<dbReference type="EMBL" id="CSBK01001229">
    <property type="protein sequence ID" value="COY45247.1"/>
    <property type="molecule type" value="Genomic_DNA"/>
</dbReference>
<evidence type="ECO:0000313" key="5">
    <source>
        <dbReference type="Proteomes" id="UP000038802"/>
    </source>
</evidence>
<dbReference type="Proteomes" id="UP000039021">
    <property type="component" value="Unassembled WGS sequence"/>
</dbReference>
<evidence type="ECO:0000313" key="3">
    <source>
        <dbReference type="EMBL" id="COX38252.1"/>
    </source>
</evidence>
<keyword evidence="1" id="KW-1133">Transmembrane helix</keyword>
<reference evidence="5 6" key="2">
    <citation type="submission" date="2015-03" db="EMBL/GenBank/DDBJ databases">
        <authorList>
            <consortium name="Pathogen Informatics"/>
        </authorList>
    </citation>
    <scope>NUCLEOTIDE SEQUENCE [LARGE SCALE GENOMIC DNA]</scope>
    <source>
        <strain evidence="2 7">H09601792</strain>
        <strain evidence="5">K00500041</strain>
        <strain evidence="6">N09902308</strain>
    </source>
</reference>
<dbReference type="Proteomes" id="UP000038802">
    <property type="component" value="Unassembled WGS sequence"/>
</dbReference>
<organism evidence="3 5">
    <name type="scientific">Mycobacterium tuberculosis</name>
    <dbReference type="NCBI Taxonomy" id="1773"/>
    <lineage>
        <taxon>Bacteria</taxon>
        <taxon>Bacillati</taxon>
        <taxon>Actinomycetota</taxon>
        <taxon>Actinomycetes</taxon>
        <taxon>Mycobacteriales</taxon>
        <taxon>Mycobacteriaceae</taxon>
        <taxon>Mycobacterium</taxon>
        <taxon>Mycobacterium tuberculosis complex</taxon>
    </lineage>
</organism>
<evidence type="ECO:0000313" key="2">
    <source>
        <dbReference type="EMBL" id="CFE78369.1"/>
    </source>
</evidence>
<gene>
    <name evidence="2" type="ORF">ERS007688_04107</name>
    <name evidence="3" type="ORF">ERS007703_05159</name>
    <name evidence="4" type="ORF">ERS007739_02628</name>
</gene>
<proteinExistence type="predicted"/>
<dbReference type="EMBL" id="CSAE01001190">
    <property type="protein sequence ID" value="COX38252.1"/>
    <property type="molecule type" value="Genomic_DNA"/>
</dbReference>
<name>A0A0U0U3Z8_MYCTX</name>
<reference evidence="4" key="1">
    <citation type="submission" date="2015-03" db="EMBL/GenBank/DDBJ databases">
        <authorList>
            <consortium name="Pathogen Informatics"/>
            <person name="Murphy D."/>
        </authorList>
    </citation>
    <scope>NUCLEOTIDE SEQUENCE</scope>
    <source>
        <strain evidence="4">N09902308</strain>
    </source>
</reference>
<reference evidence="3" key="3">
    <citation type="submission" date="2015-03" db="EMBL/GenBank/DDBJ databases">
        <authorList>
            <person name="Murphy D."/>
        </authorList>
    </citation>
    <scope>NUCLEOTIDE SEQUENCE [LARGE SCALE GENOMIC DNA]</scope>
    <source>
        <strain evidence="3">K00500041</strain>
    </source>
</reference>
<dbReference type="EMBL" id="CFOH01001079">
    <property type="protein sequence ID" value="CFE78369.1"/>
    <property type="molecule type" value="Genomic_DNA"/>
</dbReference>
<dbReference type="Proteomes" id="UP000046947">
    <property type="component" value="Unassembled WGS sequence"/>
</dbReference>
<evidence type="ECO:0000313" key="4">
    <source>
        <dbReference type="EMBL" id="COY45247.1"/>
    </source>
</evidence>
<dbReference type="AlphaFoldDB" id="A0A0U0U3Z8"/>
<protein>
    <submittedName>
        <fullName evidence="3">Uncharacterized protein</fullName>
    </submittedName>
</protein>
<keyword evidence="1" id="KW-0472">Membrane</keyword>